<dbReference type="AlphaFoldDB" id="A0A9N9AH62"/>
<keyword evidence="1 3" id="KW-0147">Chitin-binding</keyword>
<feature type="chain" id="PRO_5040328349" evidence="4">
    <location>
        <begin position="23"/>
        <end position="243"/>
    </location>
</feature>
<dbReference type="GO" id="GO:0008061">
    <property type="term" value="F:chitin binding"/>
    <property type="evidence" value="ECO:0007669"/>
    <property type="project" value="UniProtKB-UniRule"/>
</dbReference>
<accession>A0A9N9AH62</accession>
<dbReference type="Pfam" id="PF10342">
    <property type="entry name" value="Kre9_KNH"/>
    <property type="match status" value="1"/>
</dbReference>
<dbReference type="InterPro" id="IPR001002">
    <property type="entry name" value="Chitin-bd_1"/>
</dbReference>
<evidence type="ECO:0000259" key="5">
    <source>
        <dbReference type="PROSITE" id="PS50941"/>
    </source>
</evidence>
<evidence type="ECO:0000256" key="2">
    <source>
        <dbReference type="ARBA" id="ARBA00022729"/>
    </source>
</evidence>
<reference evidence="6" key="1">
    <citation type="submission" date="2021-06" db="EMBL/GenBank/DDBJ databases">
        <authorList>
            <person name="Kallberg Y."/>
            <person name="Tangrot J."/>
            <person name="Rosling A."/>
        </authorList>
    </citation>
    <scope>NUCLEOTIDE SEQUENCE</scope>
    <source>
        <strain evidence="6">MT106</strain>
    </source>
</reference>
<dbReference type="OrthoDB" id="2269410at2759"/>
<keyword evidence="7" id="KW-1185">Reference proteome</keyword>
<dbReference type="EMBL" id="CAJVPL010000833">
    <property type="protein sequence ID" value="CAG8532897.1"/>
    <property type="molecule type" value="Genomic_DNA"/>
</dbReference>
<feature type="disulfide bond" evidence="3">
    <location>
        <begin position="129"/>
        <end position="144"/>
    </location>
</feature>
<feature type="domain" description="Chitin-binding type-1" evidence="5">
    <location>
        <begin position="126"/>
        <end position="173"/>
    </location>
</feature>
<organism evidence="6 7">
    <name type="scientific">Ambispora gerdemannii</name>
    <dbReference type="NCBI Taxonomy" id="144530"/>
    <lineage>
        <taxon>Eukaryota</taxon>
        <taxon>Fungi</taxon>
        <taxon>Fungi incertae sedis</taxon>
        <taxon>Mucoromycota</taxon>
        <taxon>Glomeromycotina</taxon>
        <taxon>Glomeromycetes</taxon>
        <taxon>Archaeosporales</taxon>
        <taxon>Ambisporaceae</taxon>
        <taxon>Ambispora</taxon>
    </lineage>
</organism>
<dbReference type="InterPro" id="IPR036861">
    <property type="entry name" value="Endochitinase-like_sf"/>
</dbReference>
<dbReference type="InterPro" id="IPR018466">
    <property type="entry name" value="Kre9/Knh1-like_N"/>
</dbReference>
<evidence type="ECO:0000256" key="4">
    <source>
        <dbReference type="SAM" id="SignalP"/>
    </source>
</evidence>
<comment type="caution">
    <text evidence="6">The sequence shown here is derived from an EMBL/GenBank/DDBJ whole genome shotgun (WGS) entry which is preliminary data.</text>
</comment>
<proteinExistence type="predicted"/>
<comment type="caution">
    <text evidence="3">Lacks conserved residue(s) required for the propagation of feature annotation.</text>
</comment>
<protein>
    <submittedName>
        <fullName evidence="6">12125_t:CDS:1</fullName>
    </submittedName>
</protein>
<keyword evidence="3" id="KW-1015">Disulfide bond</keyword>
<dbReference type="Proteomes" id="UP000789831">
    <property type="component" value="Unassembled WGS sequence"/>
</dbReference>
<evidence type="ECO:0000256" key="3">
    <source>
        <dbReference type="PROSITE-ProRule" id="PRU00261"/>
    </source>
</evidence>
<keyword evidence="2 4" id="KW-0732">Signal</keyword>
<feature type="disulfide bond" evidence="3">
    <location>
        <begin position="143"/>
        <end position="157"/>
    </location>
</feature>
<dbReference type="PROSITE" id="PS50941">
    <property type="entry name" value="CHIT_BIND_I_2"/>
    <property type="match status" value="1"/>
</dbReference>
<dbReference type="SUPFAM" id="SSF57016">
    <property type="entry name" value="Plant lectins/antimicrobial peptides"/>
    <property type="match status" value="1"/>
</dbReference>
<evidence type="ECO:0000313" key="6">
    <source>
        <dbReference type="EMBL" id="CAG8532897.1"/>
    </source>
</evidence>
<evidence type="ECO:0000313" key="7">
    <source>
        <dbReference type="Proteomes" id="UP000789831"/>
    </source>
</evidence>
<dbReference type="Gene3D" id="3.30.60.10">
    <property type="entry name" value="Endochitinase-like"/>
    <property type="match status" value="1"/>
</dbReference>
<name>A0A9N9AH62_9GLOM</name>
<evidence type="ECO:0000256" key="1">
    <source>
        <dbReference type="ARBA" id="ARBA00022669"/>
    </source>
</evidence>
<feature type="signal peptide" evidence="4">
    <location>
        <begin position="1"/>
        <end position="22"/>
    </location>
</feature>
<gene>
    <name evidence="6" type="ORF">AGERDE_LOCUS5799</name>
</gene>
<sequence>MFAKTFIFSSMLLAAATTLTSASYSISYPGSGVVWKKGDKVQVKWSASGQVEKLIDIRLVHGNAENLLFNFNLCTNVNPWDGQCDYVVGSDIPSGIDYAVTAGKEPQNYGYSSYFTIQANGPLPENKGCPNMGGKLCPKTLPCCSSSGFCGDSVAHCGTGCVPKFSFNGQCVIPGSQSTVITPVAKVGTKTSPVVITSSKSKKCGTKVCTKSLPCCSASKKCGKSCGKGCKPELSFAGKCARS</sequence>